<comment type="caution">
    <text evidence="6">The sequence shown here is derived from an EMBL/GenBank/DDBJ whole genome shotgun (WGS) entry which is preliminary data.</text>
</comment>
<evidence type="ECO:0000313" key="6">
    <source>
        <dbReference type="EMBL" id="PXW52804.1"/>
    </source>
</evidence>
<evidence type="ECO:0000313" key="7">
    <source>
        <dbReference type="Proteomes" id="UP000248021"/>
    </source>
</evidence>
<name>A0A2V3TU22_9HYPH</name>
<evidence type="ECO:0000256" key="4">
    <source>
        <dbReference type="ARBA" id="ARBA00023163"/>
    </source>
</evidence>
<dbReference type="InterPro" id="IPR036390">
    <property type="entry name" value="WH_DNA-bd_sf"/>
</dbReference>
<organism evidence="6 7">
    <name type="scientific">Chelatococcus asaccharovorans</name>
    <dbReference type="NCBI Taxonomy" id="28210"/>
    <lineage>
        <taxon>Bacteria</taxon>
        <taxon>Pseudomonadati</taxon>
        <taxon>Pseudomonadota</taxon>
        <taxon>Alphaproteobacteria</taxon>
        <taxon>Hyphomicrobiales</taxon>
        <taxon>Chelatococcaceae</taxon>
        <taxon>Chelatococcus</taxon>
    </lineage>
</organism>
<evidence type="ECO:0000256" key="3">
    <source>
        <dbReference type="ARBA" id="ARBA00023125"/>
    </source>
</evidence>
<keyword evidence="4" id="KW-0804">Transcription</keyword>
<dbReference type="AlphaFoldDB" id="A0A2V3TU22"/>
<dbReference type="Pfam" id="PF00126">
    <property type="entry name" value="HTH_1"/>
    <property type="match status" value="1"/>
</dbReference>
<feature type="domain" description="HTH lysR-type" evidence="5">
    <location>
        <begin position="17"/>
        <end position="74"/>
    </location>
</feature>
<dbReference type="PANTHER" id="PTHR30346">
    <property type="entry name" value="TRANSCRIPTIONAL DUAL REGULATOR HCAR-RELATED"/>
    <property type="match status" value="1"/>
</dbReference>
<dbReference type="Proteomes" id="UP000248021">
    <property type="component" value="Unassembled WGS sequence"/>
</dbReference>
<protein>
    <submittedName>
        <fullName evidence="6">LysR family cyn operon transcriptional activator</fullName>
    </submittedName>
</protein>
<dbReference type="SUPFAM" id="SSF53850">
    <property type="entry name" value="Periplasmic binding protein-like II"/>
    <property type="match status" value="1"/>
</dbReference>
<dbReference type="PRINTS" id="PR00039">
    <property type="entry name" value="HTHLYSR"/>
</dbReference>
<reference evidence="6 7" key="1">
    <citation type="submission" date="2018-05" db="EMBL/GenBank/DDBJ databases">
        <title>Genomic Encyclopedia of Type Strains, Phase IV (KMG-IV): sequencing the most valuable type-strain genomes for metagenomic binning, comparative biology and taxonomic classification.</title>
        <authorList>
            <person name="Goeker M."/>
        </authorList>
    </citation>
    <scope>NUCLEOTIDE SEQUENCE [LARGE SCALE GENOMIC DNA]</scope>
    <source>
        <strain evidence="6 7">DSM 6462</strain>
    </source>
</reference>
<dbReference type="Gene3D" id="1.10.10.10">
    <property type="entry name" value="Winged helix-like DNA-binding domain superfamily/Winged helix DNA-binding domain"/>
    <property type="match status" value="1"/>
</dbReference>
<dbReference type="SUPFAM" id="SSF46785">
    <property type="entry name" value="Winged helix' DNA-binding domain"/>
    <property type="match status" value="1"/>
</dbReference>
<dbReference type="CDD" id="cd08414">
    <property type="entry name" value="PBP2_LTTR_aromatics_like"/>
    <property type="match status" value="1"/>
</dbReference>
<dbReference type="PANTHER" id="PTHR30346:SF28">
    <property type="entry name" value="HTH-TYPE TRANSCRIPTIONAL REGULATOR CYNR"/>
    <property type="match status" value="1"/>
</dbReference>
<evidence type="ECO:0000259" key="5">
    <source>
        <dbReference type="PROSITE" id="PS50931"/>
    </source>
</evidence>
<gene>
    <name evidence="6" type="ORF">C7450_1153</name>
</gene>
<dbReference type="Pfam" id="PF03466">
    <property type="entry name" value="LysR_substrate"/>
    <property type="match status" value="1"/>
</dbReference>
<dbReference type="GO" id="GO:0032993">
    <property type="term" value="C:protein-DNA complex"/>
    <property type="evidence" value="ECO:0007669"/>
    <property type="project" value="TreeGrafter"/>
</dbReference>
<dbReference type="EMBL" id="QJJK01000015">
    <property type="protein sequence ID" value="PXW52804.1"/>
    <property type="molecule type" value="Genomic_DNA"/>
</dbReference>
<dbReference type="GO" id="GO:0003677">
    <property type="term" value="F:DNA binding"/>
    <property type="evidence" value="ECO:0007669"/>
    <property type="project" value="UniProtKB-KW"/>
</dbReference>
<dbReference type="GO" id="GO:0003700">
    <property type="term" value="F:DNA-binding transcription factor activity"/>
    <property type="evidence" value="ECO:0007669"/>
    <property type="project" value="InterPro"/>
</dbReference>
<evidence type="ECO:0000256" key="1">
    <source>
        <dbReference type="ARBA" id="ARBA00009437"/>
    </source>
</evidence>
<accession>A0A2V3TU22</accession>
<keyword evidence="2" id="KW-0805">Transcription regulation</keyword>
<dbReference type="InterPro" id="IPR005119">
    <property type="entry name" value="LysR_subst-bd"/>
</dbReference>
<keyword evidence="3" id="KW-0238">DNA-binding</keyword>
<sequence>MARTALSNATFASMRRLSVRQLIYFRELHRSGSFSKAASALSISQPTLSQQLAQLEDSLGAVLIERKGRLLRLTPHGKLLLERSKRVLDLLSATIEEFAELSTGQGLRIGMPSYLSYPVISLLLGEFRAAHPDISPFMIEATAEEMSRMLNEGELDAGFMSLPTPALLSEAMDSLIIWKADYRLCMSKAHPVARRLVLTGQDIAKLDIVLAPPDYHRTHYDYQLRGLRSLGIEPRIVHAEVLTTQSHMQLASAGLGACLISEGTVPIPDDLVLKHTDPSIGSHRLALFWRVDSSNPHLRTFLSAARQLRQS</sequence>
<comment type="similarity">
    <text evidence="1">Belongs to the LysR transcriptional regulatory family.</text>
</comment>
<dbReference type="InterPro" id="IPR036388">
    <property type="entry name" value="WH-like_DNA-bd_sf"/>
</dbReference>
<dbReference type="FunFam" id="1.10.10.10:FF:000001">
    <property type="entry name" value="LysR family transcriptional regulator"/>
    <property type="match status" value="1"/>
</dbReference>
<proteinExistence type="inferred from homology"/>
<evidence type="ECO:0000256" key="2">
    <source>
        <dbReference type="ARBA" id="ARBA00023015"/>
    </source>
</evidence>
<dbReference type="PROSITE" id="PS50931">
    <property type="entry name" value="HTH_LYSR"/>
    <property type="match status" value="1"/>
</dbReference>
<dbReference type="InterPro" id="IPR000847">
    <property type="entry name" value="LysR_HTH_N"/>
</dbReference>
<keyword evidence="7" id="KW-1185">Reference proteome</keyword>
<dbReference type="Gene3D" id="3.40.190.10">
    <property type="entry name" value="Periplasmic binding protein-like II"/>
    <property type="match status" value="2"/>
</dbReference>